<protein>
    <submittedName>
        <fullName evidence="6">Major capsid protein</fullName>
    </submittedName>
</protein>
<evidence type="ECO:0000256" key="3">
    <source>
        <dbReference type="ARBA" id="ARBA00022431"/>
    </source>
</evidence>
<evidence type="ECO:0000256" key="4">
    <source>
        <dbReference type="ARBA" id="ARBA00022561"/>
    </source>
</evidence>
<dbReference type="InterPro" id="IPR037002">
    <property type="entry name" value="Microviridae_protein_F_sf"/>
</dbReference>
<dbReference type="SUPFAM" id="SSF88645">
    <property type="entry name" value="ssDNA viruses"/>
    <property type="match status" value="2"/>
</dbReference>
<sequence length="770" mass="86875">MKNIFSQTKDYVQLPKRNTFDLSFTNHSTFNFGTLYPVFCKEVLPGDSFSIDTSFALRFMPTAFPVQTKINANLHFFYVRNRNLWNNWQKFIGHTCDSGEFPYIDTSKTEVTTRGLADYLGIPTTLVGSYGQDISYGGLIQYSTQSDDLGQIPYYISPNDISTEESFLLKDSFDSSSSAGFVSVGTAKSSVLSPIKAPFDNNFLISTITEVDGKNVSKYFWLFICDGKPYLNRSVIAACRCELLVNDFSPEVQSYKFNIVSAKLYKYFSFPFVEYSSLTDSQIYDQFIKGVNERLNYSGLGFSLMFSSVGYETPSKPSFIASRGVSSPTSGSGYYGGFTFRKTIDEPYTDLSDVDSSLNPFVITNSSSVRLSALPFRAYESIYNAFYRNEMNDPFMINGAPEYDKYIANDGSGLDTFEYKLHQRNWELDFLTSAVQSPQQGIAPLVGVSMNGDMTFVNKDSNGNVGYFGAKAVISSSGEITGFKLSENVKLNGEVYTDTTDVPDDVKRGTIYGLNQMALAGISINDFRNVNSLQRWLETNIRRGYKYVDQIKSHFGVDVAYNVLDMPEFIGGISEPVYSTQVNQTSETESDPLGSYAGQLSLIASNEHTIKHYCDEHGFIIGIMSITPVPCYSQLLPKHFLKNNYLDYYFPEFAHIGMQPIDYREVAPVQVYSSDPTKLNNTFGYQRPWYDYIASVDEVHGLFRTNLRNFVLNRQFDTFPALNKDFLQVDSEQLNDIFTVQDTSDKILGQLVFKVFAKRPIPMYGVPRLE</sequence>
<dbReference type="GO" id="GO:0039615">
    <property type="term" value="C:T=1 icosahedral viral capsid"/>
    <property type="evidence" value="ECO:0007669"/>
    <property type="project" value="UniProtKB-KW"/>
</dbReference>
<evidence type="ECO:0000256" key="5">
    <source>
        <dbReference type="ARBA" id="ARBA00022844"/>
    </source>
</evidence>
<accession>A0A976N227</accession>
<dbReference type="Gene3D" id="2.60.169.10">
    <property type="entry name" value="Microviridae F protein"/>
    <property type="match status" value="2"/>
</dbReference>
<dbReference type="InterPro" id="IPR016184">
    <property type="entry name" value="Capsid/spike_ssDNA_virus"/>
</dbReference>
<comment type="subcellular location">
    <subcellularLocation>
        <location evidence="1">Virion</location>
    </subcellularLocation>
</comment>
<evidence type="ECO:0000256" key="2">
    <source>
        <dbReference type="ARBA" id="ARBA00009963"/>
    </source>
</evidence>
<dbReference type="EMBL" id="OM869564">
    <property type="protein sequence ID" value="UPW41255.1"/>
    <property type="molecule type" value="Genomic_DNA"/>
</dbReference>
<comment type="similarity">
    <text evidence="2">Belongs to the microviridae F protein family.</text>
</comment>
<keyword evidence="3" id="KW-1140">T=1 icosahedral capsid protein</keyword>
<keyword evidence="5" id="KW-0946">Virion</keyword>
<dbReference type="Pfam" id="PF02305">
    <property type="entry name" value="Phage_F"/>
    <property type="match status" value="2"/>
</dbReference>
<proteinExistence type="inferred from homology"/>
<name>A0A976N227_9VIRU</name>
<dbReference type="GO" id="GO:0005198">
    <property type="term" value="F:structural molecule activity"/>
    <property type="evidence" value="ECO:0007669"/>
    <property type="project" value="InterPro"/>
</dbReference>
<keyword evidence="4" id="KW-0167">Capsid protein</keyword>
<reference evidence="6" key="1">
    <citation type="submission" date="2022-02" db="EMBL/GenBank/DDBJ databases">
        <title>Towards deciphering the DNA virus diversity associated with rodent species in the families Cricetidae and Heteromyidae.</title>
        <authorList>
            <person name="Lund M."/>
            <person name="Larsen B.B."/>
            <person name="Gryseels S."/>
            <person name="Kraberger S."/>
            <person name="Rowsey D.M."/>
            <person name="Steger L."/>
            <person name="Yule K.M."/>
            <person name="Upham N.S."/>
            <person name="Worobey M."/>
            <person name="Van Doorslaer K."/>
            <person name="Varsani A."/>
        </authorList>
    </citation>
    <scope>NUCLEOTIDE SEQUENCE</scope>
    <source>
        <strain evidence="6">UA08Rod_4687</strain>
    </source>
</reference>
<evidence type="ECO:0000256" key="1">
    <source>
        <dbReference type="ARBA" id="ARBA00004328"/>
    </source>
</evidence>
<evidence type="ECO:0000313" key="6">
    <source>
        <dbReference type="EMBL" id="UPW41255.1"/>
    </source>
</evidence>
<dbReference type="InterPro" id="IPR003514">
    <property type="entry name" value="Microviridae_protein_F"/>
</dbReference>
<organism evidence="6">
    <name type="scientific">Sigmofec virus UA08Rod_4687</name>
    <dbReference type="NCBI Taxonomy" id="2929407"/>
    <lineage>
        <taxon>Viruses</taxon>
        <taxon>Monodnaviria</taxon>
        <taxon>Sangervirae</taxon>
        <taxon>Phixviricota</taxon>
        <taxon>Malgrandaviricetes</taxon>
        <taxon>Petitvirales</taxon>
        <taxon>Microviridae</taxon>
    </lineage>
</organism>